<accession>A0A8X7BH33</accession>
<comment type="caution">
    <text evidence="1">The sequence shown here is derived from an EMBL/GenBank/DDBJ whole genome shotgun (WGS) entry which is preliminary data.</text>
</comment>
<gene>
    <name evidence="1" type="ORF">TNCV_3120781</name>
</gene>
<sequence>MVHVTGFAVICLSKKFGPTMKVTLKSHQTVAAKSIMEFVGNDVGGCQAKYGNRACKLSLPDESKPLRLTKYFMDIYPEGQLVQETTTKKLVDYPDHLLRTLALTAVYRESSVRRFE</sequence>
<protein>
    <submittedName>
        <fullName evidence="1">Uncharacterized protein</fullName>
    </submittedName>
</protein>
<name>A0A8X7BH33_TRICX</name>
<dbReference type="EMBL" id="BMAU01021394">
    <property type="protein sequence ID" value="GFY30918.1"/>
    <property type="molecule type" value="Genomic_DNA"/>
</dbReference>
<dbReference type="AlphaFoldDB" id="A0A8X7BH33"/>
<evidence type="ECO:0000313" key="2">
    <source>
        <dbReference type="Proteomes" id="UP000887159"/>
    </source>
</evidence>
<organism evidence="1 2">
    <name type="scientific">Trichonephila clavipes</name>
    <name type="common">Golden silk orbweaver</name>
    <name type="synonym">Nephila clavipes</name>
    <dbReference type="NCBI Taxonomy" id="2585209"/>
    <lineage>
        <taxon>Eukaryota</taxon>
        <taxon>Metazoa</taxon>
        <taxon>Ecdysozoa</taxon>
        <taxon>Arthropoda</taxon>
        <taxon>Chelicerata</taxon>
        <taxon>Arachnida</taxon>
        <taxon>Araneae</taxon>
        <taxon>Araneomorphae</taxon>
        <taxon>Entelegynae</taxon>
        <taxon>Araneoidea</taxon>
        <taxon>Nephilidae</taxon>
        <taxon>Trichonephila</taxon>
    </lineage>
</organism>
<proteinExistence type="predicted"/>
<reference evidence="1" key="1">
    <citation type="submission" date="2020-08" db="EMBL/GenBank/DDBJ databases">
        <title>Multicomponent nature underlies the extraordinary mechanical properties of spider dragline silk.</title>
        <authorList>
            <person name="Kono N."/>
            <person name="Nakamura H."/>
            <person name="Mori M."/>
            <person name="Yoshida Y."/>
            <person name="Ohtoshi R."/>
            <person name="Malay A.D."/>
            <person name="Moran D.A.P."/>
            <person name="Tomita M."/>
            <person name="Numata K."/>
            <person name="Arakawa K."/>
        </authorList>
    </citation>
    <scope>NUCLEOTIDE SEQUENCE</scope>
</reference>
<evidence type="ECO:0000313" key="1">
    <source>
        <dbReference type="EMBL" id="GFY30918.1"/>
    </source>
</evidence>
<dbReference type="Proteomes" id="UP000887159">
    <property type="component" value="Unassembled WGS sequence"/>
</dbReference>
<keyword evidence="2" id="KW-1185">Reference proteome</keyword>